<accession>A0AAD7MA34</accession>
<evidence type="ECO:0000313" key="3">
    <source>
        <dbReference type="Proteomes" id="UP001221757"/>
    </source>
</evidence>
<dbReference type="EMBL" id="JARKIE010000005">
    <property type="protein sequence ID" value="KAJ7707523.1"/>
    <property type="molecule type" value="Genomic_DNA"/>
</dbReference>
<feature type="region of interest" description="Disordered" evidence="1">
    <location>
        <begin position="1"/>
        <end position="64"/>
    </location>
</feature>
<protein>
    <submittedName>
        <fullName evidence="2">Uncharacterized protein</fullName>
    </submittedName>
</protein>
<feature type="compositionally biased region" description="Polar residues" evidence="1">
    <location>
        <begin position="8"/>
        <end position="35"/>
    </location>
</feature>
<comment type="caution">
    <text evidence="2">The sequence shown here is derived from an EMBL/GenBank/DDBJ whole genome shotgun (WGS) entry which is preliminary data.</text>
</comment>
<feature type="region of interest" description="Disordered" evidence="1">
    <location>
        <begin position="108"/>
        <end position="130"/>
    </location>
</feature>
<keyword evidence="3" id="KW-1185">Reference proteome</keyword>
<evidence type="ECO:0000256" key="1">
    <source>
        <dbReference type="SAM" id="MobiDB-lite"/>
    </source>
</evidence>
<evidence type="ECO:0000313" key="2">
    <source>
        <dbReference type="EMBL" id="KAJ7707523.1"/>
    </source>
</evidence>
<reference evidence="2" key="1">
    <citation type="submission" date="2023-03" db="EMBL/GenBank/DDBJ databases">
        <title>Massive genome expansion in bonnet fungi (Mycena s.s.) driven by repeated elements and novel gene families across ecological guilds.</title>
        <authorList>
            <consortium name="Lawrence Berkeley National Laboratory"/>
            <person name="Harder C.B."/>
            <person name="Miyauchi S."/>
            <person name="Viragh M."/>
            <person name="Kuo A."/>
            <person name="Thoen E."/>
            <person name="Andreopoulos B."/>
            <person name="Lu D."/>
            <person name="Skrede I."/>
            <person name="Drula E."/>
            <person name="Henrissat B."/>
            <person name="Morin E."/>
            <person name="Kohler A."/>
            <person name="Barry K."/>
            <person name="LaButti K."/>
            <person name="Morin E."/>
            <person name="Salamov A."/>
            <person name="Lipzen A."/>
            <person name="Mereny Z."/>
            <person name="Hegedus B."/>
            <person name="Baldrian P."/>
            <person name="Stursova M."/>
            <person name="Weitz H."/>
            <person name="Taylor A."/>
            <person name="Grigoriev I.V."/>
            <person name="Nagy L.G."/>
            <person name="Martin F."/>
            <person name="Kauserud H."/>
        </authorList>
    </citation>
    <scope>NUCLEOTIDE SEQUENCE</scope>
    <source>
        <strain evidence="2">CBHHK067</strain>
    </source>
</reference>
<dbReference type="AlphaFoldDB" id="A0AAD7MA34"/>
<organism evidence="2 3">
    <name type="scientific">Mycena rosella</name>
    <name type="common">Pink bonnet</name>
    <name type="synonym">Agaricus rosellus</name>
    <dbReference type="NCBI Taxonomy" id="1033263"/>
    <lineage>
        <taxon>Eukaryota</taxon>
        <taxon>Fungi</taxon>
        <taxon>Dikarya</taxon>
        <taxon>Basidiomycota</taxon>
        <taxon>Agaricomycotina</taxon>
        <taxon>Agaricomycetes</taxon>
        <taxon>Agaricomycetidae</taxon>
        <taxon>Agaricales</taxon>
        <taxon>Marasmiineae</taxon>
        <taxon>Mycenaceae</taxon>
        <taxon>Mycena</taxon>
    </lineage>
</organism>
<name>A0AAD7MA34_MYCRO</name>
<gene>
    <name evidence="2" type="ORF">B0H17DRAFT_1325340</name>
</gene>
<dbReference type="Proteomes" id="UP001221757">
    <property type="component" value="Unassembled WGS sequence"/>
</dbReference>
<feature type="compositionally biased region" description="Polar residues" evidence="1">
    <location>
        <begin position="110"/>
        <end position="130"/>
    </location>
</feature>
<proteinExistence type="predicted"/>
<sequence>MAGRRGRLQTTKPNVFSNNPFATATSTNAPSSQLRPPSFRFPEFQFSDDQPTIQNPYPSSSSLPSPVAAFMPTAKAITTFIPPFHDSSTVQEQRHSSIARMNQAKAALSPRQSGAIQSTSQKASNRFNTPSTNAIGKAHYRYWISMLPFTLQEEYQHPGIRTPPHKFKTSAQMLALLRALDAFNLIIKVDIPRAHSSSLWQSLDSSIRDHASTQQIVLLPHPSHPDPSDFEHSSWDLIVPRSKTASNNRLFSVEAPLKRDFTHDTLSKFANRTRHPDEEDIRLLFIAPRYGHLQGPLLEETFGPTHICFPLRVFAGTTLLLLEDEVEGCVEGCPDFGSPVPDDFTHFDTFSEPGASIVHQAAFIEHKAPYDESEWRPSKRQKSVLSIDSNDDNVPLATYDDIPKMYIEIDSESSDDEDDNQDSALVADLIKAAGSPPIKRLPASDILQWRTDVCVAIGPENDVLPLEISGPNVASIVTTLVDLISTISLAKPDSPLDNFTPADAAVTLELPVLISGFFHPARKYNIYSDPADREIGSNGNGVE</sequence>